<accession>A0ABY7QTY0</accession>
<evidence type="ECO:0008006" key="4">
    <source>
        <dbReference type="Google" id="ProtNLM"/>
    </source>
</evidence>
<feature type="transmembrane region" description="Helical" evidence="1">
    <location>
        <begin position="165"/>
        <end position="188"/>
    </location>
</feature>
<evidence type="ECO:0000313" key="2">
    <source>
        <dbReference type="EMBL" id="WBW49544.1"/>
    </source>
</evidence>
<protein>
    <recommendedName>
        <fullName evidence="4">ABC-2 type transport system permease protein</fullName>
    </recommendedName>
</protein>
<keyword evidence="1" id="KW-0472">Membrane</keyword>
<organism evidence="2 3">
    <name type="scientific">Peptoniphilus equinus</name>
    <dbReference type="NCBI Taxonomy" id="3016343"/>
    <lineage>
        <taxon>Bacteria</taxon>
        <taxon>Bacillati</taxon>
        <taxon>Bacillota</taxon>
        <taxon>Tissierellia</taxon>
        <taxon>Tissierellales</taxon>
        <taxon>Peptoniphilaceae</taxon>
        <taxon>Peptoniphilus</taxon>
    </lineage>
</organism>
<dbReference type="RefSeq" id="WP_271191076.1">
    <property type="nucleotide sequence ID" value="NZ_CP115667.1"/>
</dbReference>
<dbReference type="EMBL" id="CP115667">
    <property type="protein sequence ID" value="WBW49544.1"/>
    <property type="molecule type" value="Genomic_DNA"/>
</dbReference>
<keyword evidence="1" id="KW-0812">Transmembrane</keyword>
<keyword evidence="3" id="KW-1185">Reference proteome</keyword>
<feature type="transmembrane region" description="Helical" evidence="1">
    <location>
        <begin position="124"/>
        <end position="144"/>
    </location>
</feature>
<evidence type="ECO:0000256" key="1">
    <source>
        <dbReference type="SAM" id="Phobius"/>
    </source>
</evidence>
<feature type="transmembrane region" description="Helical" evidence="1">
    <location>
        <begin position="208"/>
        <end position="228"/>
    </location>
</feature>
<keyword evidence="1" id="KW-1133">Transmembrane helix</keyword>
<name>A0ABY7QTY0_9FIRM</name>
<gene>
    <name evidence="2" type="ORF">O6R05_05990</name>
</gene>
<sequence>MNIVSDLQLVYKKAGEDTLRRIKNNPVIVVLPAVYSVAIFYIMLAVNRVVLVLSPMLSGWVTPLVEVLILSSFFYIMHDLIRFDRIHLNRRGFQSSFTEYFLSIYSVYFILAVARMILPVASGLIAMVFFIGFNVIAEEIYLGGESYLDAYTGAFRFIKDNLVHWFLPVGIYTLIAWGLFAVNPLTFINVVKIPLGLTYYPGFGVSYFVFQVITAVYAVFRGSLYSLLKGSSMRKRTYMGGF</sequence>
<proteinExistence type="predicted"/>
<reference evidence="2 3" key="1">
    <citation type="submission" date="2023-01" db="EMBL/GenBank/DDBJ databases">
        <authorList>
            <person name="Lee S.H."/>
            <person name="Jung H.S."/>
            <person name="Yun J.U."/>
        </authorList>
    </citation>
    <scope>NUCLEOTIDE SEQUENCE [LARGE SCALE GENOMIC DNA]</scope>
    <source>
        <strain evidence="2 3">CBA3646</strain>
    </source>
</reference>
<feature type="transmembrane region" description="Helical" evidence="1">
    <location>
        <begin position="57"/>
        <end position="76"/>
    </location>
</feature>
<feature type="transmembrane region" description="Helical" evidence="1">
    <location>
        <begin position="27"/>
        <end position="51"/>
    </location>
</feature>
<evidence type="ECO:0000313" key="3">
    <source>
        <dbReference type="Proteomes" id="UP001210339"/>
    </source>
</evidence>
<feature type="transmembrane region" description="Helical" evidence="1">
    <location>
        <begin position="97"/>
        <end position="118"/>
    </location>
</feature>
<dbReference type="Proteomes" id="UP001210339">
    <property type="component" value="Chromosome"/>
</dbReference>